<dbReference type="RefSeq" id="WP_054234857.1">
    <property type="nucleotide sequence ID" value="NZ_CP107955.1"/>
</dbReference>
<protein>
    <submittedName>
        <fullName evidence="1">Uncharacterized protein</fullName>
    </submittedName>
</protein>
<gene>
    <name evidence="1" type="ORF">PU648_54325</name>
</gene>
<keyword evidence="2" id="KW-1185">Reference proteome</keyword>
<dbReference type="Proteomes" id="UP001257627">
    <property type="component" value="Unassembled WGS sequence"/>
</dbReference>
<proteinExistence type="predicted"/>
<evidence type="ECO:0000313" key="2">
    <source>
        <dbReference type="Proteomes" id="UP001257627"/>
    </source>
</evidence>
<reference evidence="1 2" key="1">
    <citation type="submission" date="2023-02" db="EMBL/GenBank/DDBJ databases">
        <authorList>
            <person name="Maleckis M."/>
        </authorList>
    </citation>
    <scope>NUCLEOTIDE SEQUENCE [LARGE SCALE GENOMIC DNA]</scope>
    <source>
        <strain evidence="1 2">P8-A2</strain>
    </source>
</reference>
<name>A0ABU3V509_9ACTN</name>
<organism evidence="1 2">
    <name type="scientific">Streptomyces mirabilis</name>
    <dbReference type="NCBI Taxonomy" id="68239"/>
    <lineage>
        <taxon>Bacteria</taxon>
        <taxon>Bacillati</taxon>
        <taxon>Actinomycetota</taxon>
        <taxon>Actinomycetes</taxon>
        <taxon>Kitasatosporales</taxon>
        <taxon>Streptomycetaceae</taxon>
        <taxon>Streptomyces</taxon>
    </lineage>
</organism>
<accession>A0ABU3V509</accession>
<sequence>MPPTLPHWPYAAVVDQALVGRGVPPGIVRLNLGARPDERMRIRLRWDASRCVGPGGILLLG</sequence>
<evidence type="ECO:0000313" key="1">
    <source>
        <dbReference type="EMBL" id="MDU9001090.1"/>
    </source>
</evidence>
<dbReference type="EMBL" id="JARAKF010000002">
    <property type="protein sequence ID" value="MDU9001090.1"/>
    <property type="molecule type" value="Genomic_DNA"/>
</dbReference>
<comment type="caution">
    <text evidence="1">The sequence shown here is derived from an EMBL/GenBank/DDBJ whole genome shotgun (WGS) entry which is preliminary data.</text>
</comment>